<dbReference type="EMBL" id="JAQGLA010000007">
    <property type="protein sequence ID" value="MDA3625197.1"/>
    <property type="molecule type" value="Genomic_DNA"/>
</dbReference>
<evidence type="ECO:0000313" key="1">
    <source>
        <dbReference type="EMBL" id="MDA3625197.1"/>
    </source>
</evidence>
<accession>A0ABT4UTZ4</accession>
<dbReference type="PANTHER" id="PTHR13812">
    <property type="entry name" value="KETIMINE REDUCTASE MU-CRYSTALLIN"/>
    <property type="match status" value="1"/>
</dbReference>
<organism evidence="1 2">
    <name type="scientific">Saccharopolyspora oryzae</name>
    <dbReference type="NCBI Taxonomy" id="2997343"/>
    <lineage>
        <taxon>Bacteria</taxon>
        <taxon>Bacillati</taxon>
        <taxon>Actinomycetota</taxon>
        <taxon>Actinomycetes</taxon>
        <taxon>Pseudonocardiales</taxon>
        <taxon>Pseudonocardiaceae</taxon>
        <taxon>Saccharopolyspora</taxon>
    </lineage>
</organism>
<dbReference type="PIRSF" id="PIRSF001439">
    <property type="entry name" value="CryM"/>
    <property type="match status" value="1"/>
</dbReference>
<dbReference type="InterPro" id="IPR023401">
    <property type="entry name" value="ODC_N"/>
</dbReference>
<comment type="caution">
    <text evidence="1">The sequence shown here is derived from an EMBL/GenBank/DDBJ whole genome shotgun (WGS) entry which is preliminary data.</text>
</comment>
<dbReference type="Pfam" id="PF02423">
    <property type="entry name" value="OCD_Mu_crystall"/>
    <property type="match status" value="1"/>
</dbReference>
<dbReference type="InterPro" id="IPR003462">
    <property type="entry name" value="ODC_Mu_crystall"/>
</dbReference>
<evidence type="ECO:0000313" key="2">
    <source>
        <dbReference type="Proteomes" id="UP001210380"/>
    </source>
</evidence>
<dbReference type="Proteomes" id="UP001210380">
    <property type="component" value="Unassembled WGS sequence"/>
</dbReference>
<dbReference type="SUPFAM" id="SSF51735">
    <property type="entry name" value="NAD(P)-binding Rossmann-fold domains"/>
    <property type="match status" value="1"/>
</dbReference>
<protein>
    <submittedName>
        <fullName evidence="1">Ornithine cyclodeaminase family protein</fullName>
    </submittedName>
</protein>
<gene>
    <name evidence="1" type="ORF">OU415_07105</name>
</gene>
<proteinExistence type="predicted"/>
<dbReference type="Gene3D" id="3.40.50.720">
    <property type="entry name" value="NAD(P)-binding Rossmann-like Domain"/>
    <property type="match status" value="1"/>
</dbReference>
<sequence length="329" mass="34118">MPHEVLHLSADEVDALFDVGTAIESQRAAFTALGNGLADVPGKVMDPSRHDDSVVFCYASRMSASTGAVCKFGSLNPGNQQRGLPSVSAMLTALDPETGQPVAIMDGRAVTTNRTAGASAVAADALAVDDAGELAVLGSGVQGQAHVRAIARVRPLRTVRMWSPSLERCTAAAEQLSDELSLPVEAVPTAEDAVTGARIVATCTLSTEPVVRGDWLAPGCTVLGVGSFEPTRIEVDRAVLRRANAIVLDEPETGVAYGGPVIEAVRAGYCTSADVIALGDVLVGRATARSGPEDIVFYNSVGIGVQDAAAAWAVLDRARQTGTGTRLRW</sequence>
<name>A0ABT4UTZ4_9PSEU</name>
<reference evidence="1 2" key="1">
    <citation type="submission" date="2022-11" db="EMBL/GenBank/DDBJ databases">
        <title>Draft genome sequence of Saccharopolyspora sp. WRP15-2 isolated from rhizosphere soils of wild rice in Thailand.</title>
        <authorList>
            <person name="Duangmal K."/>
            <person name="Kammanee S."/>
            <person name="Muangham S."/>
        </authorList>
    </citation>
    <scope>NUCLEOTIDE SEQUENCE [LARGE SCALE GENOMIC DNA]</scope>
    <source>
        <strain evidence="1 2">WRP15-2</strain>
    </source>
</reference>
<dbReference type="Gene3D" id="3.30.1780.10">
    <property type="entry name" value="ornithine cyclodeaminase, domain 1"/>
    <property type="match status" value="1"/>
</dbReference>
<dbReference type="InterPro" id="IPR036291">
    <property type="entry name" value="NAD(P)-bd_dom_sf"/>
</dbReference>
<dbReference type="PANTHER" id="PTHR13812:SF19">
    <property type="entry name" value="KETIMINE REDUCTASE MU-CRYSTALLIN"/>
    <property type="match status" value="1"/>
</dbReference>
<dbReference type="RefSeq" id="WP_270947776.1">
    <property type="nucleotide sequence ID" value="NZ_JAQGLA010000007.1"/>
</dbReference>
<keyword evidence="2" id="KW-1185">Reference proteome</keyword>